<evidence type="ECO:0000256" key="7">
    <source>
        <dbReference type="ARBA" id="ARBA00023136"/>
    </source>
</evidence>
<evidence type="ECO:0000313" key="11">
    <source>
        <dbReference type="Proteomes" id="UP000236333"/>
    </source>
</evidence>
<keyword evidence="4 9" id="KW-0812">Transmembrane</keyword>
<organism evidence="10 11">
    <name type="scientific">Tetrabaena socialis</name>
    <dbReference type="NCBI Taxonomy" id="47790"/>
    <lineage>
        <taxon>Eukaryota</taxon>
        <taxon>Viridiplantae</taxon>
        <taxon>Chlorophyta</taxon>
        <taxon>core chlorophytes</taxon>
        <taxon>Chlorophyceae</taxon>
        <taxon>CS clade</taxon>
        <taxon>Chlamydomonadales</taxon>
        <taxon>Tetrabaenaceae</taxon>
        <taxon>Tetrabaena</taxon>
    </lineage>
</organism>
<comment type="similarity">
    <text evidence="2">Belongs to the SPCS1 family.</text>
</comment>
<dbReference type="InterPro" id="IPR009542">
    <property type="entry name" value="Spc1/SPCS1"/>
</dbReference>
<evidence type="ECO:0000256" key="1">
    <source>
        <dbReference type="ARBA" id="ARBA00004477"/>
    </source>
</evidence>
<keyword evidence="6 9" id="KW-1133">Transmembrane helix</keyword>
<sequence length="79" mass="8816">MDFVGQRRAENVLMAIVIAFAAVSFVVGYAQKDFALMVKINGVGLALALLVVLPDWPFFNLNQWKWLPALVPEEKPAKK</sequence>
<accession>A0A2J8A4Y7</accession>
<feature type="transmembrane region" description="Helical" evidence="9">
    <location>
        <begin position="12"/>
        <end position="30"/>
    </location>
</feature>
<evidence type="ECO:0000256" key="6">
    <source>
        <dbReference type="ARBA" id="ARBA00022989"/>
    </source>
</evidence>
<evidence type="ECO:0000256" key="4">
    <source>
        <dbReference type="ARBA" id="ARBA00022692"/>
    </source>
</evidence>
<dbReference type="PANTHER" id="PTHR13202">
    <property type="entry name" value="MICROSOMAL SIGNAL PEPTIDASE 12 KDA SUBUNIT"/>
    <property type="match status" value="1"/>
</dbReference>
<comment type="caution">
    <text evidence="10">The sequence shown here is derived from an EMBL/GenBank/DDBJ whole genome shotgun (WGS) entry which is preliminary data.</text>
</comment>
<comment type="function">
    <text evidence="8">Component of the signal peptidase complex (SPC) which catalyzes the cleavage of N-terminal signal sequences from nascent proteins as they are translocated into the lumen of the endoplasmic reticulum. Dispensable for SPC enzymatic activity.</text>
</comment>
<dbReference type="GO" id="GO:0045047">
    <property type="term" value="P:protein targeting to ER"/>
    <property type="evidence" value="ECO:0007669"/>
    <property type="project" value="TreeGrafter"/>
</dbReference>
<evidence type="ECO:0000256" key="5">
    <source>
        <dbReference type="ARBA" id="ARBA00022824"/>
    </source>
</evidence>
<name>A0A2J8A4Y7_9CHLO</name>
<dbReference type="AlphaFoldDB" id="A0A2J8A4Y7"/>
<evidence type="ECO:0000256" key="9">
    <source>
        <dbReference type="SAM" id="Phobius"/>
    </source>
</evidence>
<dbReference type="EMBL" id="PGGS01000173">
    <property type="protein sequence ID" value="PNH07576.1"/>
    <property type="molecule type" value="Genomic_DNA"/>
</dbReference>
<evidence type="ECO:0000256" key="8">
    <source>
        <dbReference type="ARBA" id="ARBA00045204"/>
    </source>
</evidence>
<dbReference type="GO" id="GO:0006465">
    <property type="term" value="P:signal peptide processing"/>
    <property type="evidence" value="ECO:0007669"/>
    <property type="project" value="InterPro"/>
</dbReference>
<evidence type="ECO:0000256" key="2">
    <source>
        <dbReference type="ARBA" id="ARBA00005245"/>
    </source>
</evidence>
<gene>
    <name evidence="10" type="ORF">TSOC_005968</name>
</gene>
<feature type="transmembrane region" description="Helical" evidence="9">
    <location>
        <begin position="36"/>
        <end position="56"/>
    </location>
</feature>
<proteinExistence type="inferred from homology"/>
<evidence type="ECO:0000256" key="3">
    <source>
        <dbReference type="ARBA" id="ARBA00017059"/>
    </source>
</evidence>
<dbReference type="Proteomes" id="UP000236333">
    <property type="component" value="Unassembled WGS sequence"/>
</dbReference>
<dbReference type="Pfam" id="PF06645">
    <property type="entry name" value="SPC12"/>
    <property type="match status" value="1"/>
</dbReference>
<dbReference type="PANTHER" id="PTHR13202:SF0">
    <property type="entry name" value="SIGNAL PEPTIDASE COMPLEX SUBUNIT 1"/>
    <property type="match status" value="1"/>
</dbReference>
<keyword evidence="7 9" id="KW-0472">Membrane</keyword>
<keyword evidence="5" id="KW-0256">Endoplasmic reticulum</keyword>
<protein>
    <recommendedName>
        <fullName evidence="3">Signal peptidase complex subunit 1</fullName>
    </recommendedName>
</protein>
<reference evidence="10 11" key="1">
    <citation type="journal article" date="2017" name="Mol. Biol. Evol.">
        <title>The 4-celled Tetrabaena socialis nuclear genome reveals the essential components for genetic control of cell number at the origin of multicellularity in the volvocine lineage.</title>
        <authorList>
            <person name="Featherston J."/>
            <person name="Arakaki Y."/>
            <person name="Hanschen E.R."/>
            <person name="Ferris P.J."/>
            <person name="Michod R.E."/>
            <person name="Olson B.J.S.C."/>
            <person name="Nozaki H."/>
            <person name="Durand P.M."/>
        </authorList>
    </citation>
    <scope>NUCLEOTIDE SEQUENCE [LARGE SCALE GENOMIC DNA]</scope>
    <source>
        <strain evidence="10 11">NIES-571</strain>
    </source>
</reference>
<evidence type="ECO:0000313" key="10">
    <source>
        <dbReference type="EMBL" id="PNH07576.1"/>
    </source>
</evidence>
<comment type="subcellular location">
    <subcellularLocation>
        <location evidence="1">Endoplasmic reticulum membrane</location>
        <topology evidence="1">Multi-pass membrane protein</topology>
    </subcellularLocation>
</comment>
<keyword evidence="11" id="KW-1185">Reference proteome</keyword>
<dbReference type="GO" id="GO:0005787">
    <property type="term" value="C:signal peptidase complex"/>
    <property type="evidence" value="ECO:0007669"/>
    <property type="project" value="InterPro"/>
</dbReference>